<dbReference type="OrthoDB" id="6959216at2"/>
<dbReference type="InterPro" id="IPR009225">
    <property type="entry name" value="Phage_head_completion_GpL"/>
</dbReference>
<dbReference type="Proteomes" id="UP000291130">
    <property type="component" value="Chromosome"/>
</dbReference>
<reference evidence="1 2" key="1">
    <citation type="submission" date="2019-02" db="EMBL/GenBank/DDBJ databases">
        <title>Complete genome sequence of Pseudomonas sp. SNU WT1 isolated from rainbow trout.</title>
        <authorList>
            <person name="Oh W.T."/>
            <person name="Park S.C."/>
        </authorList>
    </citation>
    <scope>NUCLEOTIDE SEQUENCE [LARGE SCALE GENOMIC DNA]</scope>
    <source>
        <strain evidence="1 2">SNU WT1</strain>
    </source>
</reference>
<proteinExistence type="predicted"/>
<keyword evidence="2" id="KW-1185">Reference proteome</keyword>
<name>A0A411MHA1_9PSED</name>
<protein>
    <submittedName>
        <fullName evidence="1">Phage head protein</fullName>
    </submittedName>
</protein>
<evidence type="ECO:0000313" key="2">
    <source>
        <dbReference type="Proteomes" id="UP000291130"/>
    </source>
</evidence>
<dbReference type="KEGG" id="ptk:EXN22_10925"/>
<evidence type="ECO:0000313" key="1">
    <source>
        <dbReference type="EMBL" id="QBF26181.1"/>
    </source>
</evidence>
<dbReference type="EMBL" id="CP035952">
    <property type="protein sequence ID" value="QBF26181.1"/>
    <property type="molecule type" value="Genomic_DNA"/>
</dbReference>
<dbReference type="RefSeq" id="WP_130264057.1">
    <property type="nucleotide sequence ID" value="NZ_CP035952.1"/>
</dbReference>
<organism evidence="1 2">
    <name type="scientific">Pseudomonas tructae</name>
    <dbReference type="NCBI Taxonomy" id="2518644"/>
    <lineage>
        <taxon>Bacteria</taxon>
        <taxon>Pseudomonadati</taxon>
        <taxon>Pseudomonadota</taxon>
        <taxon>Gammaproteobacteria</taxon>
        <taxon>Pseudomonadales</taxon>
        <taxon>Pseudomonadaceae</taxon>
        <taxon>Pseudomonas</taxon>
    </lineage>
</organism>
<gene>
    <name evidence="1" type="ORF">EXN22_10925</name>
</gene>
<accession>A0A411MHA1</accession>
<dbReference type="Pfam" id="PF05926">
    <property type="entry name" value="Phage_GPL"/>
    <property type="match status" value="1"/>
</dbReference>
<sequence>MHDEVCSMVGDEVLIHHDPFWPKVEVKVLRERLRLAPATSDARLRVAAHSAMIQVAREFAQWRWQLRERGYKQLADLREGDGGSLNVCYLHAVVEHTRKALQAYHQSIDLEVPGGPGEVENE</sequence>
<dbReference type="AlphaFoldDB" id="A0A411MHA1"/>